<dbReference type="Pfam" id="PF25115">
    <property type="entry name" value="Agd3_CE"/>
    <property type="match status" value="2"/>
</dbReference>
<dbReference type="OrthoDB" id="2113314at2759"/>
<gene>
    <name evidence="2" type="ORF">MNEG_0267</name>
</gene>
<sequence>MHPDLESGGLLSKAQAAELRDFQKRSGARALKFATDPAAVGMTAAPCSRGDGSEAMRFTTSTPFGVSGVKADAVLGFSGIQRCPAIDGTATGKCCSKPQDAATRLCGPCTVTAALREPPKAAALPRKAAAGAAAAAAPGTLVNGMLVNHGDGRQALAFTVDCSAEAASCMVLGHLGLAWALRNVIPGQRRTILSLQIDDVFLSTNNLIGGKYRCTPADLQTTAAWQNSMNAKLPPGSNIRLDMMFNGNGVLAQVESPDTVQNVPACFETDLYRQLGCNCWGGLMAACPVDANWFCRSCTKDWKRVRGSPGAEYVPPPSVASWNDFTFTNYDDLYKTVKTNKQLTDSFFWASHTFSHQMLDNVTYDTMKIQLDLNLKMASDMYLGLSSRPSFSSTSMVTPAISGLFNGDALAAIAAAGITTVVGDNTWPTLLLNKDSPYHLLATTEANNGYPPPGGPAMAIMPRWSTAIAFTSSTIQEALDTWNAAAPPATKAASFDALLKSEAHRVVKDALLALRHDGHMFHQANLRVAGSGGPGSLVMMWAEAVLTQLTSFVNWPVDSVKLDDLSQLYVRRQSRDDCKLSYSLGVSRKDQAVKSVTLTAAGAPGAGGQWCSAPLIVRPGVDLIDDGAGGAAASGAANSRAAAATAGDGARNVIARVPPKGSVTMRVSGDIPWMVMA</sequence>
<proteinExistence type="predicted"/>
<accession>A0A0D2MZ61</accession>
<dbReference type="PANTHER" id="PTHR31002:SF34">
    <property type="entry name" value="CELL WALL PROTEIN CWP1-RELATED"/>
    <property type="match status" value="1"/>
</dbReference>
<dbReference type="GO" id="GO:0005199">
    <property type="term" value="F:structural constituent of cell wall"/>
    <property type="evidence" value="ECO:0007669"/>
    <property type="project" value="TreeGrafter"/>
</dbReference>
<dbReference type="KEGG" id="mng:MNEG_0267"/>
<feature type="domain" description="Agd3 deacetylase" evidence="1">
    <location>
        <begin position="318"/>
        <end position="581"/>
    </location>
</feature>
<reference evidence="2 3" key="1">
    <citation type="journal article" date="2013" name="BMC Genomics">
        <title>Reconstruction of the lipid metabolism for the microalga Monoraphidium neglectum from its genome sequence reveals characteristics suitable for biofuel production.</title>
        <authorList>
            <person name="Bogen C."/>
            <person name="Al-Dilaimi A."/>
            <person name="Albersmeier A."/>
            <person name="Wichmann J."/>
            <person name="Grundmann M."/>
            <person name="Rupp O."/>
            <person name="Lauersen K.J."/>
            <person name="Blifernez-Klassen O."/>
            <person name="Kalinowski J."/>
            <person name="Goesmann A."/>
            <person name="Mussgnug J.H."/>
            <person name="Kruse O."/>
        </authorList>
    </citation>
    <scope>NUCLEOTIDE SEQUENCE [LARGE SCALE GENOMIC DNA]</scope>
    <source>
        <strain evidence="2 3">SAG 48.87</strain>
    </source>
</reference>
<organism evidence="2 3">
    <name type="scientific">Monoraphidium neglectum</name>
    <dbReference type="NCBI Taxonomy" id="145388"/>
    <lineage>
        <taxon>Eukaryota</taxon>
        <taxon>Viridiplantae</taxon>
        <taxon>Chlorophyta</taxon>
        <taxon>core chlorophytes</taxon>
        <taxon>Chlorophyceae</taxon>
        <taxon>CS clade</taxon>
        <taxon>Sphaeropleales</taxon>
        <taxon>Selenastraceae</taxon>
        <taxon>Monoraphidium</taxon>
    </lineage>
</organism>
<feature type="domain" description="Agd3 deacetylase" evidence="1">
    <location>
        <begin position="193"/>
        <end position="261"/>
    </location>
</feature>
<evidence type="ECO:0000259" key="1">
    <source>
        <dbReference type="Pfam" id="PF25115"/>
    </source>
</evidence>
<protein>
    <recommendedName>
        <fullName evidence="1">Agd3 deacetylase domain-containing protein</fullName>
    </recommendedName>
</protein>
<dbReference type="PANTHER" id="PTHR31002">
    <property type="entry name" value="SERIPAUPERIN"/>
    <property type="match status" value="1"/>
</dbReference>
<evidence type="ECO:0000313" key="3">
    <source>
        <dbReference type="Proteomes" id="UP000054498"/>
    </source>
</evidence>
<dbReference type="EMBL" id="KK100239">
    <property type="protein sequence ID" value="KIZ07675.1"/>
    <property type="molecule type" value="Genomic_DNA"/>
</dbReference>
<dbReference type="RefSeq" id="XP_013906694.1">
    <property type="nucleotide sequence ID" value="XM_014051240.1"/>
</dbReference>
<dbReference type="Proteomes" id="UP000054498">
    <property type="component" value="Unassembled WGS sequence"/>
</dbReference>
<dbReference type="InterPro" id="IPR056826">
    <property type="entry name" value="Agd3_CE"/>
</dbReference>
<evidence type="ECO:0000313" key="2">
    <source>
        <dbReference type="EMBL" id="KIZ07675.1"/>
    </source>
</evidence>
<dbReference type="InterPro" id="IPR050788">
    <property type="entry name" value="Yeast_SRP1/TIP1_CWP"/>
</dbReference>
<dbReference type="GeneID" id="25726385"/>
<dbReference type="AlphaFoldDB" id="A0A0D2MZ61"/>
<name>A0A0D2MZ61_9CHLO</name>
<dbReference type="STRING" id="145388.A0A0D2MZ61"/>
<keyword evidence="3" id="KW-1185">Reference proteome</keyword>